<dbReference type="SMART" id="SM00895">
    <property type="entry name" value="FCD"/>
    <property type="match status" value="1"/>
</dbReference>
<reference evidence="5 6" key="1">
    <citation type="submission" date="2019-06" db="EMBL/GenBank/DDBJ databases">
        <title>A novel bacterium of genus Amaricoccus, isolated from marine sediment.</title>
        <authorList>
            <person name="Huang H."/>
            <person name="Mo K."/>
            <person name="Hu Y."/>
        </authorList>
    </citation>
    <scope>NUCLEOTIDE SEQUENCE [LARGE SCALE GENOMIC DNA]</scope>
    <source>
        <strain evidence="5 6">HB172011</strain>
    </source>
</reference>
<keyword evidence="1" id="KW-0805">Transcription regulation</keyword>
<dbReference type="Gene3D" id="1.10.10.10">
    <property type="entry name" value="Winged helix-like DNA-binding domain superfamily/Winged helix DNA-binding domain"/>
    <property type="match status" value="1"/>
</dbReference>
<dbReference type="PROSITE" id="PS50949">
    <property type="entry name" value="HTH_GNTR"/>
    <property type="match status" value="1"/>
</dbReference>
<dbReference type="InterPro" id="IPR008920">
    <property type="entry name" value="TF_FadR/GntR_C"/>
</dbReference>
<dbReference type="EMBL" id="VFRP01000006">
    <property type="protein sequence ID" value="TPE51684.1"/>
    <property type="molecule type" value="Genomic_DNA"/>
</dbReference>
<dbReference type="CDD" id="cd07377">
    <property type="entry name" value="WHTH_GntR"/>
    <property type="match status" value="1"/>
</dbReference>
<dbReference type="Pfam" id="PF07729">
    <property type="entry name" value="FCD"/>
    <property type="match status" value="1"/>
</dbReference>
<proteinExistence type="predicted"/>
<dbReference type="GO" id="GO:0043565">
    <property type="term" value="F:sequence-specific DNA binding"/>
    <property type="evidence" value="ECO:0007669"/>
    <property type="project" value="InterPro"/>
</dbReference>
<dbReference type="PRINTS" id="PR00033">
    <property type="entry name" value="HTHASNC"/>
</dbReference>
<dbReference type="OrthoDB" id="7620579at2"/>
<dbReference type="InterPro" id="IPR036390">
    <property type="entry name" value="WH_DNA-bd_sf"/>
</dbReference>
<gene>
    <name evidence="5" type="ORF">FJM51_08270</name>
</gene>
<accession>A0A501WU55</accession>
<dbReference type="PANTHER" id="PTHR43537:SF49">
    <property type="entry name" value="TRANSCRIPTIONAL REGULATORY PROTEIN"/>
    <property type="match status" value="1"/>
</dbReference>
<dbReference type="PANTHER" id="PTHR43537">
    <property type="entry name" value="TRANSCRIPTIONAL REGULATOR, GNTR FAMILY"/>
    <property type="match status" value="1"/>
</dbReference>
<evidence type="ECO:0000256" key="2">
    <source>
        <dbReference type="ARBA" id="ARBA00023125"/>
    </source>
</evidence>
<dbReference type="Proteomes" id="UP000319255">
    <property type="component" value="Unassembled WGS sequence"/>
</dbReference>
<dbReference type="InterPro" id="IPR036388">
    <property type="entry name" value="WH-like_DNA-bd_sf"/>
</dbReference>
<protein>
    <submittedName>
        <fullName evidence="5">GntR family transcriptional regulator</fullName>
    </submittedName>
</protein>
<dbReference type="PRINTS" id="PR00035">
    <property type="entry name" value="HTHGNTR"/>
</dbReference>
<dbReference type="Gene3D" id="1.20.120.530">
    <property type="entry name" value="GntR ligand-binding domain-like"/>
    <property type="match status" value="1"/>
</dbReference>
<sequence length="255" mass="26984">MADASATNGCDAEPAGTQSSRAVLELRNLIVGGHIPPEERLTEVQLSERLGMSRTPIRAAIQQLRAEGLLEPLPGGGFHARAFGPAEIAEAIELRGMIEGFAARLLAERGIAPEDFARLGALVAEMDALFEAEDFGADQFVAYGGLNARFHAALASATGSALVVEEARRANARPFAAASALVRVRGGGAASRDHLLPAQDQHRAVLEAIRERQGARAEAIMREHARHSERNLMKALRAKAPLTGVAGAGLIRRPA</sequence>
<dbReference type="InterPro" id="IPR000524">
    <property type="entry name" value="Tscrpt_reg_HTH_GntR"/>
</dbReference>
<dbReference type="AlphaFoldDB" id="A0A501WU55"/>
<comment type="caution">
    <text evidence="5">The sequence shown here is derived from an EMBL/GenBank/DDBJ whole genome shotgun (WGS) entry which is preliminary data.</text>
</comment>
<evidence type="ECO:0000256" key="3">
    <source>
        <dbReference type="ARBA" id="ARBA00023163"/>
    </source>
</evidence>
<dbReference type="SMART" id="SM00345">
    <property type="entry name" value="HTH_GNTR"/>
    <property type="match status" value="1"/>
</dbReference>
<keyword evidence="2" id="KW-0238">DNA-binding</keyword>
<evidence type="ECO:0000313" key="6">
    <source>
        <dbReference type="Proteomes" id="UP000319255"/>
    </source>
</evidence>
<keyword evidence="3" id="KW-0804">Transcription</keyword>
<name>A0A501WU55_9RHOB</name>
<dbReference type="InterPro" id="IPR000485">
    <property type="entry name" value="AsnC-type_HTH_dom"/>
</dbReference>
<feature type="domain" description="HTH gntR-type" evidence="4">
    <location>
        <begin position="16"/>
        <end position="83"/>
    </location>
</feature>
<dbReference type="SUPFAM" id="SSF46785">
    <property type="entry name" value="Winged helix' DNA-binding domain"/>
    <property type="match status" value="1"/>
</dbReference>
<keyword evidence="6" id="KW-1185">Reference proteome</keyword>
<dbReference type="RefSeq" id="WP_140453657.1">
    <property type="nucleotide sequence ID" value="NZ_VFRP01000006.1"/>
</dbReference>
<dbReference type="GO" id="GO:0003700">
    <property type="term" value="F:DNA-binding transcription factor activity"/>
    <property type="evidence" value="ECO:0007669"/>
    <property type="project" value="InterPro"/>
</dbReference>
<dbReference type="InterPro" id="IPR011711">
    <property type="entry name" value="GntR_C"/>
</dbReference>
<organism evidence="5 6">
    <name type="scientific">Amaricoccus solimangrovi</name>
    <dbReference type="NCBI Taxonomy" id="2589815"/>
    <lineage>
        <taxon>Bacteria</taxon>
        <taxon>Pseudomonadati</taxon>
        <taxon>Pseudomonadota</taxon>
        <taxon>Alphaproteobacteria</taxon>
        <taxon>Rhodobacterales</taxon>
        <taxon>Paracoccaceae</taxon>
        <taxon>Amaricoccus</taxon>
    </lineage>
</organism>
<evidence type="ECO:0000313" key="5">
    <source>
        <dbReference type="EMBL" id="TPE51684.1"/>
    </source>
</evidence>
<evidence type="ECO:0000259" key="4">
    <source>
        <dbReference type="PROSITE" id="PS50949"/>
    </source>
</evidence>
<dbReference type="Pfam" id="PF00392">
    <property type="entry name" value="GntR"/>
    <property type="match status" value="1"/>
</dbReference>
<evidence type="ECO:0000256" key="1">
    <source>
        <dbReference type="ARBA" id="ARBA00023015"/>
    </source>
</evidence>
<dbReference type="SUPFAM" id="SSF48008">
    <property type="entry name" value="GntR ligand-binding domain-like"/>
    <property type="match status" value="1"/>
</dbReference>